<gene>
    <name evidence="2" type="ORF">TA19870</name>
</gene>
<sequence>MYIIYSYYSPLAFFLVNLFFCKCLHLNNIFGHSNKFKDRNFNLLFLNRTKDLSQICNVIEFQKCTLPSEQKKLVSGLNLFDNDPENIDDAVTRILYGLNDPQEIGRTYINSEGKIINKKKHLYSIGELCHVDDFFEGKFRVEWTVRGVKEKLQYRYRDSHTLPLTTSRFSLAGIKGFVLRLWLDGHKGSKKGFVIFKLIYFRHIAMSLVQQEHWSTLDSPICLFAGKIVKGPFFYRSPEYIQTFQCSKSFCPLEDVVENNTIKLGVMIAKRENNSRSS</sequence>
<dbReference type="InParanoid" id="Q4UG19"/>
<protein>
    <submittedName>
        <fullName evidence="2">Uncharacterized protein</fullName>
    </submittedName>
</protein>
<dbReference type="EMBL" id="CR940347">
    <property type="protein sequence ID" value="CAI73970.1"/>
    <property type="molecule type" value="Genomic_DNA"/>
</dbReference>
<name>Q4UG19_THEAN</name>
<accession>Q4UG19</accession>
<keyword evidence="1" id="KW-0812">Transmembrane</keyword>
<dbReference type="eggNOG" id="ENOG502SVI6">
    <property type="taxonomic scope" value="Eukaryota"/>
</dbReference>
<dbReference type="OMA" id="FRHIAMS"/>
<dbReference type="KEGG" id="tan:TA19870"/>
<dbReference type="VEuPathDB" id="PiroplasmaDB:TA19870"/>
<dbReference type="OrthoDB" id="365182at2759"/>
<reference evidence="2 3" key="1">
    <citation type="journal article" date="2005" name="Science">
        <title>Genome of the host-cell transforming parasite Theileria annulata compared with T. parva.</title>
        <authorList>
            <person name="Pain A."/>
            <person name="Renauld H."/>
            <person name="Berriman M."/>
            <person name="Murphy L."/>
            <person name="Yeats C.A."/>
            <person name="Weir W."/>
            <person name="Kerhornou A."/>
            <person name="Aslett M."/>
            <person name="Bishop R."/>
            <person name="Bouchier C."/>
            <person name="Cochet M."/>
            <person name="Coulson R.M.R."/>
            <person name="Cronin A."/>
            <person name="de Villiers E.P."/>
            <person name="Fraser A."/>
            <person name="Fosker N."/>
            <person name="Gardner M."/>
            <person name="Goble A."/>
            <person name="Griffiths-Jones S."/>
            <person name="Harris D.E."/>
            <person name="Katzer F."/>
            <person name="Larke N."/>
            <person name="Lord A."/>
            <person name="Maser P."/>
            <person name="McKellar S."/>
            <person name="Mooney P."/>
            <person name="Morton F."/>
            <person name="Nene V."/>
            <person name="O'Neil S."/>
            <person name="Price C."/>
            <person name="Quail M.A."/>
            <person name="Rabbinowitsch E."/>
            <person name="Rawlings N.D."/>
            <person name="Rutter S."/>
            <person name="Saunders D."/>
            <person name="Seeger K."/>
            <person name="Shah T."/>
            <person name="Squares R."/>
            <person name="Squares S."/>
            <person name="Tivey A."/>
            <person name="Walker A.R."/>
            <person name="Woodward J."/>
            <person name="Dobbelaere D.A.E."/>
            <person name="Langsley G."/>
            <person name="Rajandream M.A."/>
            <person name="McKeever D."/>
            <person name="Shiels B."/>
            <person name="Tait A."/>
            <person name="Barrell B.G."/>
            <person name="Hall N."/>
        </authorList>
    </citation>
    <scope>NUCLEOTIDE SEQUENCE [LARGE SCALE GENOMIC DNA]</scope>
    <source>
        <strain evidence="3">Ankara</strain>
    </source>
</reference>
<keyword evidence="3" id="KW-1185">Reference proteome</keyword>
<proteinExistence type="predicted"/>
<evidence type="ECO:0000313" key="2">
    <source>
        <dbReference type="EMBL" id="CAI73970.1"/>
    </source>
</evidence>
<keyword evidence="1" id="KW-0472">Membrane</keyword>
<dbReference type="RefSeq" id="XP_954647.1">
    <property type="nucleotide sequence ID" value="XM_949554.1"/>
</dbReference>
<evidence type="ECO:0000256" key="1">
    <source>
        <dbReference type="SAM" id="Phobius"/>
    </source>
</evidence>
<dbReference type="AlphaFoldDB" id="Q4UG19"/>
<feature type="transmembrane region" description="Helical" evidence="1">
    <location>
        <begin position="12"/>
        <end position="30"/>
    </location>
</feature>
<dbReference type="Proteomes" id="UP000001950">
    <property type="component" value="Chromosome 1"/>
</dbReference>
<dbReference type="GeneID" id="3864380"/>
<evidence type="ECO:0000313" key="3">
    <source>
        <dbReference type="Proteomes" id="UP000001950"/>
    </source>
</evidence>
<organism evidence="2 3">
    <name type="scientific">Theileria annulata</name>
    <dbReference type="NCBI Taxonomy" id="5874"/>
    <lineage>
        <taxon>Eukaryota</taxon>
        <taxon>Sar</taxon>
        <taxon>Alveolata</taxon>
        <taxon>Apicomplexa</taxon>
        <taxon>Aconoidasida</taxon>
        <taxon>Piroplasmida</taxon>
        <taxon>Theileriidae</taxon>
        <taxon>Theileria</taxon>
    </lineage>
</organism>
<keyword evidence="1" id="KW-1133">Transmembrane helix</keyword>